<dbReference type="Gene3D" id="3.40.50.150">
    <property type="entry name" value="Vaccinia Virus protein VP39"/>
    <property type="match status" value="1"/>
</dbReference>
<dbReference type="GO" id="GO:0004312">
    <property type="term" value="F:fatty acid synthase activity"/>
    <property type="evidence" value="ECO:0007669"/>
    <property type="project" value="TreeGrafter"/>
</dbReference>
<dbReference type="Gene3D" id="3.10.129.110">
    <property type="entry name" value="Polyketide synthase dehydratase"/>
    <property type="match status" value="1"/>
</dbReference>
<dbReference type="SUPFAM" id="SSF50129">
    <property type="entry name" value="GroES-like"/>
    <property type="match status" value="1"/>
</dbReference>
<feature type="non-terminal residue" evidence="11">
    <location>
        <position position="1"/>
    </location>
</feature>
<dbReference type="EMBL" id="JAUKUA010000005">
    <property type="protein sequence ID" value="KAK0712063.1"/>
    <property type="molecule type" value="Genomic_DNA"/>
</dbReference>
<feature type="domain" description="PKS/mFAS DH" evidence="10">
    <location>
        <begin position="30"/>
        <end position="332"/>
    </location>
</feature>
<evidence type="ECO:0000256" key="4">
    <source>
        <dbReference type="ARBA" id="ARBA00022857"/>
    </source>
</evidence>
<dbReference type="InterPro" id="IPR056501">
    <property type="entry name" value="NAD-bd_HRPKS_sdrA"/>
</dbReference>
<keyword evidence="2" id="KW-0597">Phosphoprotein</keyword>
<dbReference type="InterPro" id="IPR020806">
    <property type="entry name" value="PKS_PP-bd"/>
</dbReference>
<evidence type="ECO:0000256" key="3">
    <source>
        <dbReference type="ARBA" id="ARBA00022679"/>
    </source>
</evidence>
<dbReference type="InterPro" id="IPR049552">
    <property type="entry name" value="PKS_DH_N"/>
</dbReference>
<evidence type="ECO:0000256" key="2">
    <source>
        <dbReference type="ARBA" id="ARBA00022553"/>
    </source>
</evidence>
<organism evidence="11 12">
    <name type="scientific">Lasiosphaeris hirsuta</name>
    <dbReference type="NCBI Taxonomy" id="260670"/>
    <lineage>
        <taxon>Eukaryota</taxon>
        <taxon>Fungi</taxon>
        <taxon>Dikarya</taxon>
        <taxon>Ascomycota</taxon>
        <taxon>Pezizomycotina</taxon>
        <taxon>Sordariomycetes</taxon>
        <taxon>Sordariomycetidae</taxon>
        <taxon>Sordariales</taxon>
        <taxon>Lasiosphaeriaceae</taxon>
        <taxon>Lasiosphaeris</taxon>
    </lineage>
</organism>
<dbReference type="GO" id="GO:0030639">
    <property type="term" value="P:polyketide biosynthetic process"/>
    <property type="evidence" value="ECO:0007669"/>
    <property type="project" value="UniProtKB-ARBA"/>
</dbReference>
<keyword evidence="6" id="KW-0511">Multifunctional enzyme</keyword>
<feature type="region of interest" description="C-terminal hotdog fold" evidence="8">
    <location>
        <begin position="180"/>
        <end position="332"/>
    </location>
</feature>
<dbReference type="SMART" id="SM00822">
    <property type="entry name" value="PKS_KR"/>
    <property type="match status" value="1"/>
</dbReference>
<feature type="active site" description="Proton donor; for dehydratase activity" evidence="8">
    <location>
        <position position="245"/>
    </location>
</feature>
<feature type="active site" description="Proton acceptor; for dehydratase activity" evidence="8">
    <location>
        <position position="62"/>
    </location>
</feature>
<dbReference type="InterPro" id="IPR013968">
    <property type="entry name" value="PKS_KR"/>
</dbReference>
<dbReference type="PROSITE" id="PS50075">
    <property type="entry name" value="CARRIER"/>
    <property type="match status" value="1"/>
</dbReference>
<sequence>LPAYAWNHTTRFWHEAPASAAFRHRALPRHDLLGALSEHASSAEPAWRNHLRLSEVPWLEHHKVQGSVLFPFAGMVAMAVEAVRQAEGAVGGVRLRHVRTEAALLVPTEGVETRFVLRAGRGWRGFLLESRNRAGAWTRNCAGLVKGEKEREAKEGFVDEELAEGDGLRGEYERLSGAGLKEGRPEVLFDAFAEAGVDMGPTFSNITAFRSSDTEAICELAIPDTKAWMPAGWESPNLLHPAVLDTIFQTFVAIQDGATLKKPRIPKHVANVYISAHIPSSPGTQLLGFAKRTDQLYTEQIGSMAISTAPWSTPLVIIDGFKVIDLDTPSVPHVNSMLASRPVWAVDITTLTRPQTMSVLQSAWEAAPALDATLDDDLEHVAFIYCKRALAEFTLRDVRSFLPHHKLLYHYIQREYVQALEGTLRAQRSDWLEDDEEADTKLLARVSAETVDGRLLCRVGENLERIFRREVEPLEVMREGNLLTEFYRSADSDERTPAVAREFIRQLSHKKPLRIVEVGAGTGGATSRILAALGTPAEVTARVERYTYTDVSSAFFEAAAKDFGRYGSVMDYKVLDVEKDPEPQGHAVGTYDIVVAFQVLHATSSTSTALAHCRKMLKPGGCLLLFEFTGQRRRGHMVFGTLPGWWAGEKDGRKWGPLLMDEEWDAQLRGQGFGGIEWCFHDRQTEGHFCSIIMSRAQPAPQASLPSQVVLVTSPASSTPSAPAVLSLVSQLTTLLSAQGVSVEQAPLSSLPPLASKTCISLLEADAPFLSTISPTDFDAVKNMISTSATTVWLTRGGTMTSPVPEMALITGFSRTIRSEMPDIGLTTLDLDPSDPSSDASTIAHLLSLPAPEPEYALRNAVLHIPRLLPDAALSAIVDPVPAAESLALEPIGQRPLRLELKTQGVLESFRFVADEGCDAAPLAEREVEIRVKAVGLSLYDLACAMGRIWSPEKGVEFSGVVTRVGSGVTRVRVGERVMSWAPGLYRTFIRNSEDVVTVLPDASIGAEVYATVSSEAKRKILVDEYGVAEDHIFSNKDIDFAKGIKRMTKGRGVDVILNSTVGEVLRQTWHCIAPLGRFIELGIADIESNTGLDMAPFAKNTTFSSVMLSTVVKEKPHMYAQLMDDVLRYYREGVIRLVKPIQIMKFSEIEEAFRIMNMKKHTGKMVLKVVDGDMVPVIEPLQLRPDATYFVPGGLGGLGRSLSLWMANKGARHFLFTSRSGAKDPRAQQALDELSQAGAKHMVFACDISDEAKLKHVLDQVESEGFPPIRGILMLAMQLQDVIFDKMTAADFHTPLISKLHATRNVHNLAPANLDFFITTSSIGGIIGTRSQGAYAAGNTYQDALMHHRRSLNLPATSICLGKVAGIGHVAEHGDRVDFLPTGAPMLSEPQLLATLETAMANALDTVQPVVGLATGGALQRDGDAEPYWFSEPRFGALKVFGTQDEGGEARKVVGEAFVGKLARTLLLKVEDVDVGRPVNSYGVDSLVAVEVRTWVLKEVQSDVSVFEILSNVSLEELVAKITEKS</sequence>
<dbReference type="Gene3D" id="1.10.1200.10">
    <property type="entry name" value="ACP-like"/>
    <property type="match status" value="1"/>
</dbReference>
<dbReference type="SMART" id="SM00829">
    <property type="entry name" value="PKS_ER"/>
    <property type="match status" value="1"/>
</dbReference>
<dbReference type="Proteomes" id="UP001172102">
    <property type="component" value="Unassembled WGS sequence"/>
</dbReference>
<protein>
    <submittedName>
        <fullName evidence="11">Polyketide synthase</fullName>
    </submittedName>
</protein>
<gene>
    <name evidence="11" type="ORF">B0H67DRAFT_464664</name>
</gene>
<dbReference type="Pfam" id="PF08242">
    <property type="entry name" value="Methyltransf_12"/>
    <property type="match status" value="1"/>
</dbReference>
<keyword evidence="7" id="KW-0012">Acyltransferase</keyword>
<dbReference type="Pfam" id="PF23114">
    <property type="entry name" value="NAD-bd_HRPKS_sdrA"/>
    <property type="match status" value="1"/>
</dbReference>
<keyword evidence="12" id="KW-1185">Reference proteome</keyword>
<keyword evidence="4" id="KW-0521">NADP</keyword>
<dbReference type="Pfam" id="PF14765">
    <property type="entry name" value="PS-DH"/>
    <property type="match status" value="1"/>
</dbReference>
<evidence type="ECO:0000256" key="8">
    <source>
        <dbReference type="PROSITE-ProRule" id="PRU01363"/>
    </source>
</evidence>
<dbReference type="GO" id="GO:0006633">
    <property type="term" value="P:fatty acid biosynthetic process"/>
    <property type="evidence" value="ECO:0007669"/>
    <property type="project" value="TreeGrafter"/>
</dbReference>
<dbReference type="Pfam" id="PF08659">
    <property type="entry name" value="KR"/>
    <property type="match status" value="1"/>
</dbReference>
<evidence type="ECO:0000259" key="10">
    <source>
        <dbReference type="PROSITE" id="PS52019"/>
    </source>
</evidence>
<dbReference type="SMART" id="SM00823">
    <property type="entry name" value="PKS_PP"/>
    <property type="match status" value="1"/>
</dbReference>
<dbReference type="PROSITE" id="PS00012">
    <property type="entry name" value="PHOSPHOPANTETHEINE"/>
    <property type="match status" value="1"/>
</dbReference>
<feature type="domain" description="Carrier" evidence="9">
    <location>
        <begin position="1450"/>
        <end position="1527"/>
    </location>
</feature>
<dbReference type="InterPro" id="IPR042104">
    <property type="entry name" value="PKS_dehydratase_sf"/>
</dbReference>
<proteinExistence type="predicted"/>
<dbReference type="Pfam" id="PF23297">
    <property type="entry name" value="ACP_SdgA_C"/>
    <property type="match status" value="1"/>
</dbReference>
<evidence type="ECO:0000313" key="11">
    <source>
        <dbReference type="EMBL" id="KAK0712063.1"/>
    </source>
</evidence>
<dbReference type="PANTHER" id="PTHR43775:SF29">
    <property type="entry name" value="ASPERFURANONE POLYKETIDE SYNTHASE AFOG-RELATED"/>
    <property type="match status" value="1"/>
</dbReference>
<comment type="caution">
    <text evidence="11">The sequence shown here is derived from an EMBL/GenBank/DDBJ whole genome shotgun (WGS) entry which is preliminary data.</text>
</comment>
<dbReference type="InterPro" id="IPR029063">
    <property type="entry name" value="SAM-dependent_MTases_sf"/>
</dbReference>
<evidence type="ECO:0000256" key="7">
    <source>
        <dbReference type="ARBA" id="ARBA00023315"/>
    </source>
</evidence>
<evidence type="ECO:0000313" key="12">
    <source>
        <dbReference type="Proteomes" id="UP001172102"/>
    </source>
</evidence>
<dbReference type="InterPro" id="IPR009081">
    <property type="entry name" value="PP-bd_ACP"/>
</dbReference>
<evidence type="ECO:0000256" key="1">
    <source>
        <dbReference type="ARBA" id="ARBA00022450"/>
    </source>
</evidence>
<dbReference type="InterPro" id="IPR006162">
    <property type="entry name" value="Ppantetheine_attach_site"/>
</dbReference>
<dbReference type="Gene3D" id="3.40.50.720">
    <property type="entry name" value="NAD(P)-binding Rossmann-like Domain"/>
    <property type="match status" value="3"/>
</dbReference>
<feature type="non-terminal residue" evidence="11">
    <location>
        <position position="1527"/>
    </location>
</feature>
<dbReference type="InterPro" id="IPR020807">
    <property type="entry name" value="PKS_DH"/>
</dbReference>
<dbReference type="SUPFAM" id="SSF51735">
    <property type="entry name" value="NAD(P)-binding Rossmann-fold domains"/>
    <property type="match status" value="3"/>
</dbReference>
<evidence type="ECO:0000259" key="9">
    <source>
        <dbReference type="PROSITE" id="PS50075"/>
    </source>
</evidence>
<feature type="region of interest" description="N-terminal hotdog fold" evidence="8">
    <location>
        <begin position="30"/>
        <end position="152"/>
    </location>
</feature>
<dbReference type="CDD" id="cd05195">
    <property type="entry name" value="enoyl_red"/>
    <property type="match status" value="1"/>
</dbReference>
<dbReference type="GO" id="GO:0016491">
    <property type="term" value="F:oxidoreductase activity"/>
    <property type="evidence" value="ECO:0007669"/>
    <property type="project" value="UniProtKB-KW"/>
</dbReference>
<dbReference type="InterPro" id="IPR011032">
    <property type="entry name" value="GroES-like_sf"/>
</dbReference>
<dbReference type="InterPro" id="IPR050091">
    <property type="entry name" value="PKS_NRPS_Biosynth_Enz"/>
</dbReference>
<dbReference type="InterPro" id="IPR036736">
    <property type="entry name" value="ACP-like_sf"/>
</dbReference>
<dbReference type="CDD" id="cd02440">
    <property type="entry name" value="AdoMet_MTases"/>
    <property type="match status" value="1"/>
</dbReference>
<evidence type="ECO:0000256" key="6">
    <source>
        <dbReference type="ARBA" id="ARBA00023268"/>
    </source>
</evidence>
<dbReference type="InterPro" id="IPR049551">
    <property type="entry name" value="PKS_DH_C"/>
</dbReference>
<dbReference type="Pfam" id="PF08240">
    <property type="entry name" value="ADH_N"/>
    <property type="match status" value="1"/>
</dbReference>
<dbReference type="InterPro" id="IPR013217">
    <property type="entry name" value="Methyltransf_12"/>
</dbReference>
<dbReference type="InterPro" id="IPR057326">
    <property type="entry name" value="KR_dom"/>
</dbReference>
<dbReference type="Gene3D" id="3.90.180.10">
    <property type="entry name" value="Medium-chain alcohol dehydrogenases, catalytic domain"/>
    <property type="match status" value="2"/>
</dbReference>
<dbReference type="InterPro" id="IPR049900">
    <property type="entry name" value="PKS_mFAS_DH"/>
</dbReference>
<accession>A0AA40AAH8</accession>
<dbReference type="PROSITE" id="PS52019">
    <property type="entry name" value="PKS_MFAS_DH"/>
    <property type="match status" value="1"/>
</dbReference>
<dbReference type="InterPro" id="IPR020843">
    <property type="entry name" value="ER"/>
</dbReference>
<dbReference type="InterPro" id="IPR013154">
    <property type="entry name" value="ADH-like_N"/>
</dbReference>
<keyword evidence="1" id="KW-0596">Phosphopantetheine</keyword>
<name>A0AA40AAH8_9PEZI</name>
<dbReference type="GO" id="GO:0031177">
    <property type="term" value="F:phosphopantetheine binding"/>
    <property type="evidence" value="ECO:0007669"/>
    <property type="project" value="InterPro"/>
</dbReference>
<dbReference type="InterPro" id="IPR036291">
    <property type="entry name" value="NAD(P)-bd_dom_sf"/>
</dbReference>
<evidence type="ECO:0000256" key="5">
    <source>
        <dbReference type="ARBA" id="ARBA00023002"/>
    </source>
</evidence>
<dbReference type="Pfam" id="PF13602">
    <property type="entry name" value="ADH_zinc_N_2"/>
    <property type="match status" value="1"/>
</dbReference>
<keyword evidence="3" id="KW-0808">Transferase</keyword>
<dbReference type="SUPFAM" id="SSF53335">
    <property type="entry name" value="S-adenosyl-L-methionine-dependent methyltransferases"/>
    <property type="match status" value="1"/>
</dbReference>
<reference evidence="11" key="1">
    <citation type="submission" date="2023-06" db="EMBL/GenBank/DDBJ databases">
        <title>Genome-scale phylogeny and comparative genomics of the fungal order Sordariales.</title>
        <authorList>
            <consortium name="Lawrence Berkeley National Laboratory"/>
            <person name="Hensen N."/>
            <person name="Bonometti L."/>
            <person name="Westerberg I."/>
            <person name="Brannstrom I.O."/>
            <person name="Guillou S."/>
            <person name="Cros-Aarteil S."/>
            <person name="Calhoun S."/>
            <person name="Haridas S."/>
            <person name="Kuo A."/>
            <person name="Mondo S."/>
            <person name="Pangilinan J."/>
            <person name="Riley R."/>
            <person name="Labutti K."/>
            <person name="Andreopoulos B."/>
            <person name="Lipzen A."/>
            <person name="Chen C."/>
            <person name="Yanf M."/>
            <person name="Daum C."/>
            <person name="Ng V."/>
            <person name="Clum A."/>
            <person name="Steindorff A."/>
            <person name="Ohm R."/>
            <person name="Martin F."/>
            <person name="Silar P."/>
            <person name="Natvig D."/>
            <person name="Lalanne C."/>
            <person name="Gautier V."/>
            <person name="Ament-Velasquez S.L."/>
            <person name="Kruys A."/>
            <person name="Hutchinson M.I."/>
            <person name="Powell A.J."/>
            <person name="Barry K."/>
            <person name="Miller A.N."/>
            <person name="Grigoriev I.V."/>
            <person name="Debuchy R."/>
            <person name="Gladieux P."/>
            <person name="Thoren M.H."/>
            <person name="Johannesson H."/>
        </authorList>
    </citation>
    <scope>NUCLEOTIDE SEQUENCE</scope>
    <source>
        <strain evidence="11">SMH4607-1</strain>
    </source>
</reference>
<dbReference type="PANTHER" id="PTHR43775">
    <property type="entry name" value="FATTY ACID SYNTHASE"/>
    <property type="match status" value="1"/>
</dbReference>
<dbReference type="Pfam" id="PF21089">
    <property type="entry name" value="PKS_DH_N"/>
    <property type="match status" value="1"/>
</dbReference>
<dbReference type="SUPFAM" id="SSF47336">
    <property type="entry name" value="ACP-like"/>
    <property type="match status" value="1"/>
</dbReference>
<keyword evidence="5" id="KW-0560">Oxidoreductase</keyword>
<dbReference type="SMART" id="SM00826">
    <property type="entry name" value="PKS_DH"/>
    <property type="match status" value="1"/>
</dbReference>